<dbReference type="InterPro" id="IPR002656">
    <property type="entry name" value="Acyl_transf_3_dom"/>
</dbReference>
<feature type="transmembrane region" description="Helical" evidence="2">
    <location>
        <begin position="197"/>
        <end position="217"/>
    </location>
</feature>
<protein>
    <submittedName>
        <fullName evidence="4">Acyltransferase</fullName>
    </submittedName>
</protein>
<gene>
    <name evidence="4" type="ORF">GCM10009768_06980</name>
</gene>
<dbReference type="Pfam" id="PF01757">
    <property type="entry name" value="Acyl_transf_3"/>
    <property type="match status" value="1"/>
</dbReference>
<proteinExistence type="predicted"/>
<name>A0ABP4XIZ6_9MICO</name>
<feature type="transmembrane region" description="Helical" evidence="2">
    <location>
        <begin position="301"/>
        <end position="320"/>
    </location>
</feature>
<feature type="transmembrane region" description="Helical" evidence="2">
    <location>
        <begin position="80"/>
        <end position="99"/>
    </location>
</feature>
<feature type="transmembrane region" description="Helical" evidence="2">
    <location>
        <begin position="139"/>
        <end position="160"/>
    </location>
</feature>
<comment type="caution">
    <text evidence="4">The sequence shown here is derived from an EMBL/GenBank/DDBJ whole genome shotgun (WGS) entry which is preliminary data.</text>
</comment>
<evidence type="ECO:0000256" key="2">
    <source>
        <dbReference type="SAM" id="Phobius"/>
    </source>
</evidence>
<feature type="compositionally biased region" description="Low complexity" evidence="1">
    <location>
        <begin position="390"/>
        <end position="403"/>
    </location>
</feature>
<feature type="domain" description="Acyltransferase 3" evidence="3">
    <location>
        <begin position="10"/>
        <end position="349"/>
    </location>
</feature>
<feature type="transmembrane region" description="Helical" evidence="2">
    <location>
        <begin position="167"/>
        <end position="185"/>
    </location>
</feature>
<keyword evidence="2" id="KW-0812">Transmembrane</keyword>
<dbReference type="Proteomes" id="UP001500851">
    <property type="component" value="Unassembled WGS sequence"/>
</dbReference>
<keyword evidence="4" id="KW-0808">Transferase</keyword>
<dbReference type="GO" id="GO:0016746">
    <property type="term" value="F:acyltransferase activity"/>
    <property type="evidence" value="ECO:0007669"/>
    <property type="project" value="UniProtKB-KW"/>
</dbReference>
<evidence type="ECO:0000313" key="4">
    <source>
        <dbReference type="EMBL" id="GAA1780664.1"/>
    </source>
</evidence>
<accession>A0ABP4XIZ6</accession>
<keyword evidence="5" id="KW-1185">Reference proteome</keyword>
<feature type="transmembrane region" description="Helical" evidence="2">
    <location>
        <begin position="229"/>
        <end position="252"/>
    </location>
</feature>
<evidence type="ECO:0000256" key="1">
    <source>
        <dbReference type="SAM" id="MobiDB-lite"/>
    </source>
</evidence>
<feature type="transmembrane region" description="Helical" evidence="2">
    <location>
        <begin position="39"/>
        <end position="60"/>
    </location>
</feature>
<sequence length="409" mass="45168">MLPPTRPRLDSLTGLRWWAAFGVFIFHMRVFAPVPVLNAFAPVGNAGVAFFFVLSGFVLTWSAVKPTTVRNFYWRRFARIWPANLVALLLAIPVFYQLFPGEPVQSWMKPLDIGLLVLAALLLQGWSSNPAVLFAGNPAAWTLTVEAFFYAVHPWVLRILNRIGRRGIVIFTVAVPLAAFAYRALVAYGPAGWWSQLPLPITRVSEFLLGMGIALLLRAGRRIGVRPFWAFALLGVYVLGRIVGGRLGIAALEPVLALTGRFDNEIMVVLFGIIIWAVAQRDLDGGRSALRHPVMVKLGEWSFAFYLVHATAMYAVMAFAGHQRGSWSNLVWYPIVLAISLLLAWALYRFVEHPLERRMRRWGDARLTGSVPPRATAARAGEPDPAQREGSAASAPSSTGSSTPTPPTR</sequence>
<keyword evidence="4" id="KW-0012">Acyltransferase</keyword>
<keyword evidence="2" id="KW-0472">Membrane</keyword>
<dbReference type="PANTHER" id="PTHR23028:SF53">
    <property type="entry name" value="ACYL_TRANSF_3 DOMAIN-CONTAINING PROTEIN"/>
    <property type="match status" value="1"/>
</dbReference>
<organism evidence="4 5">
    <name type="scientific">Leucobacter iarius</name>
    <dbReference type="NCBI Taxonomy" id="333963"/>
    <lineage>
        <taxon>Bacteria</taxon>
        <taxon>Bacillati</taxon>
        <taxon>Actinomycetota</taxon>
        <taxon>Actinomycetes</taxon>
        <taxon>Micrococcales</taxon>
        <taxon>Microbacteriaceae</taxon>
        <taxon>Leucobacter</taxon>
    </lineage>
</organism>
<dbReference type="EMBL" id="BAAAOB010000001">
    <property type="protein sequence ID" value="GAA1780664.1"/>
    <property type="molecule type" value="Genomic_DNA"/>
</dbReference>
<feature type="transmembrane region" description="Helical" evidence="2">
    <location>
        <begin position="332"/>
        <end position="351"/>
    </location>
</feature>
<reference evidence="5" key="1">
    <citation type="journal article" date="2019" name="Int. J. Syst. Evol. Microbiol.">
        <title>The Global Catalogue of Microorganisms (GCM) 10K type strain sequencing project: providing services to taxonomists for standard genome sequencing and annotation.</title>
        <authorList>
            <consortium name="The Broad Institute Genomics Platform"/>
            <consortium name="The Broad Institute Genome Sequencing Center for Infectious Disease"/>
            <person name="Wu L."/>
            <person name="Ma J."/>
        </authorList>
    </citation>
    <scope>NUCLEOTIDE SEQUENCE [LARGE SCALE GENOMIC DNA]</scope>
    <source>
        <strain evidence="5">JCM 14736</strain>
    </source>
</reference>
<evidence type="ECO:0000313" key="5">
    <source>
        <dbReference type="Proteomes" id="UP001500851"/>
    </source>
</evidence>
<feature type="transmembrane region" description="Helical" evidence="2">
    <location>
        <begin position="264"/>
        <end position="280"/>
    </location>
</feature>
<feature type="region of interest" description="Disordered" evidence="1">
    <location>
        <begin position="369"/>
        <end position="409"/>
    </location>
</feature>
<dbReference type="PANTHER" id="PTHR23028">
    <property type="entry name" value="ACETYLTRANSFERASE"/>
    <property type="match status" value="1"/>
</dbReference>
<evidence type="ECO:0000259" key="3">
    <source>
        <dbReference type="Pfam" id="PF01757"/>
    </source>
</evidence>
<dbReference type="InterPro" id="IPR050879">
    <property type="entry name" value="Acyltransferase_3"/>
</dbReference>
<keyword evidence="2" id="KW-1133">Transmembrane helix</keyword>
<feature type="transmembrane region" description="Helical" evidence="2">
    <location>
        <begin position="15"/>
        <end position="32"/>
    </location>
</feature>
<dbReference type="RefSeq" id="WP_344029366.1">
    <property type="nucleotide sequence ID" value="NZ_BAAAOB010000001.1"/>
</dbReference>